<dbReference type="InterPro" id="IPR047722">
    <property type="entry name" value="STM4015-like"/>
</dbReference>
<dbReference type="SUPFAM" id="SSF52047">
    <property type="entry name" value="RNI-like"/>
    <property type="match status" value="1"/>
</dbReference>
<keyword evidence="2" id="KW-1185">Reference proteome</keyword>
<organism evidence="1 2">
    <name type="scientific">Actinomadura vinacea</name>
    <dbReference type="NCBI Taxonomy" id="115336"/>
    <lineage>
        <taxon>Bacteria</taxon>
        <taxon>Bacillati</taxon>
        <taxon>Actinomycetota</taxon>
        <taxon>Actinomycetes</taxon>
        <taxon>Streptosporangiales</taxon>
        <taxon>Thermomonosporaceae</taxon>
        <taxon>Actinomadura</taxon>
    </lineage>
</organism>
<dbReference type="RefSeq" id="WP_344588944.1">
    <property type="nucleotide sequence ID" value="NZ_BAAARW010000011.1"/>
</dbReference>
<sequence>MPVYEHLSTFAGKDVTDSSFEHEGESVPLAYEPGTMGELAWRVGTSYEGTPFADVFGAFLEQNDTAEVTHLVIGYWGASYDDNPDVDPVRLVVDAAARLPNLRALFLGDITMEESEISWIEGFDITPLFETFPGLEHIGVRGSGPVLNPFEAPALRTLRFESGGLSNGAVRAVGDSDLPVLESLELWLGVADYGGRTTVEDLAGILSGERLPSLHHLGLEDSEIQDDIAAAIASAPIVARLESLSLAMGALTDQGAEALLSGQPLTHLKRLDLHHHFLTDPMMERFRTALPGVEVELGDQRRPEDDRVYVAVAE</sequence>
<protein>
    <submittedName>
        <fullName evidence="1">STM4015 family protein</fullName>
    </submittedName>
</protein>
<comment type="caution">
    <text evidence="1">The sequence shown here is derived from an EMBL/GenBank/DDBJ whole genome shotgun (WGS) entry which is preliminary data.</text>
</comment>
<accession>A0ABN3IW32</accession>
<evidence type="ECO:0000313" key="2">
    <source>
        <dbReference type="Proteomes" id="UP001501231"/>
    </source>
</evidence>
<name>A0ABN3IW32_9ACTN</name>
<proteinExistence type="predicted"/>
<gene>
    <name evidence="1" type="ORF">GCM10010191_24720</name>
</gene>
<dbReference type="Gene3D" id="3.80.10.10">
    <property type="entry name" value="Ribonuclease Inhibitor"/>
    <property type="match status" value="1"/>
</dbReference>
<dbReference type="InterPro" id="IPR032675">
    <property type="entry name" value="LRR_dom_sf"/>
</dbReference>
<dbReference type="Proteomes" id="UP001501231">
    <property type="component" value="Unassembled WGS sequence"/>
</dbReference>
<dbReference type="NCBIfam" id="NF038076">
    <property type="entry name" value="fam_STM4015"/>
    <property type="match status" value="1"/>
</dbReference>
<dbReference type="EMBL" id="BAAARW010000011">
    <property type="protein sequence ID" value="GAA2413925.1"/>
    <property type="molecule type" value="Genomic_DNA"/>
</dbReference>
<evidence type="ECO:0000313" key="1">
    <source>
        <dbReference type="EMBL" id="GAA2413925.1"/>
    </source>
</evidence>
<reference evidence="1 2" key="1">
    <citation type="journal article" date="2019" name="Int. J. Syst. Evol. Microbiol.">
        <title>The Global Catalogue of Microorganisms (GCM) 10K type strain sequencing project: providing services to taxonomists for standard genome sequencing and annotation.</title>
        <authorList>
            <consortium name="The Broad Institute Genomics Platform"/>
            <consortium name="The Broad Institute Genome Sequencing Center for Infectious Disease"/>
            <person name="Wu L."/>
            <person name="Ma J."/>
        </authorList>
    </citation>
    <scope>NUCLEOTIDE SEQUENCE [LARGE SCALE GENOMIC DNA]</scope>
    <source>
        <strain evidence="1 2">JCM 3325</strain>
    </source>
</reference>